<dbReference type="EMBL" id="JBHSOD010000058">
    <property type="protein sequence ID" value="MFC5889472.1"/>
    <property type="molecule type" value="Genomic_DNA"/>
</dbReference>
<feature type="signal peptide" evidence="1">
    <location>
        <begin position="1"/>
        <end position="43"/>
    </location>
</feature>
<name>A0ABW1F540_9ACTN</name>
<evidence type="ECO:0008006" key="4">
    <source>
        <dbReference type="Google" id="ProtNLM"/>
    </source>
</evidence>
<reference evidence="3" key="1">
    <citation type="journal article" date="2019" name="Int. J. Syst. Evol. Microbiol.">
        <title>The Global Catalogue of Microorganisms (GCM) 10K type strain sequencing project: providing services to taxonomists for standard genome sequencing and annotation.</title>
        <authorList>
            <consortium name="The Broad Institute Genomics Platform"/>
            <consortium name="The Broad Institute Genome Sequencing Center for Infectious Disease"/>
            <person name="Wu L."/>
            <person name="Ma J."/>
        </authorList>
    </citation>
    <scope>NUCLEOTIDE SEQUENCE [LARGE SCALE GENOMIC DNA]</scope>
    <source>
        <strain evidence="3">CGMCC 4.1469</strain>
    </source>
</reference>
<dbReference type="Proteomes" id="UP001596067">
    <property type="component" value="Unassembled WGS sequence"/>
</dbReference>
<proteinExistence type="predicted"/>
<keyword evidence="3" id="KW-1185">Reference proteome</keyword>
<organism evidence="2 3">
    <name type="scientific">Kitasatospora aburaviensis</name>
    <dbReference type="NCBI Taxonomy" id="67265"/>
    <lineage>
        <taxon>Bacteria</taxon>
        <taxon>Bacillati</taxon>
        <taxon>Actinomycetota</taxon>
        <taxon>Actinomycetes</taxon>
        <taxon>Kitasatosporales</taxon>
        <taxon>Streptomycetaceae</taxon>
        <taxon>Kitasatospora</taxon>
    </lineage>
</organism>
<keyword evidence="1" id="KW-0732">Signal</keyword>
<gene>
    <name evidence="2" type="ORF">ACFP0N_31350</name>
</gene>
<protein>
    <recommendedName>
        <fullName evidence="4">Secreted protein</fullName>
    </recommendedName>
</protein>
<feature type="chain" id="PRO_5046871953" description="Secreted protein" evidence="1">
    <location>
        <begin position="44"/>
        <end position="246"/>
    </location>
</feature>
<dbReference type="RefSeq" id="WP_345328562.1">
    <property type="nucleotide sequence ID" value="NZ_BAAAVH010000026.1"/>
</dbReference>
<evidence type="ECO:0000256" key="1">
    <source>
        <dbReference type="SAM" id="SignalP"/>
    </source>
</evidence>
<sequence>MLRSRPSMIELVEGARNVTFRSTTVALAAAGLLSLLGTTTAVAAPAEAPAGQSKECGAVRLTGSLPAPAPGQAVQQQVTIGADCTPQFGPVTYKPASAAASKTAAAGQGAAAAGTTRQLRSWNEMFDCCNIRMTGLYTTATWTTDGGRITTAATEATQGNNREPWNAGWSVKSAAKTDDCTTDCAVVHTKADAEFGYQGIFDVTGNWYANTHHSSVQLNADSTASCTFDVELRHTFIGWNWQRGCE</sequence>
<accession>A0ABW1F540</accession>
<evidence type="ECO:0000313" key="2">
    <source>
        <dbReference type="EMBL" id="MFC5889472.1"/>
    </source>
</evidence>
<evidence type="ECO:0000313" key="3">
    <source>
        <dbReference type="Proteomes" id="UP001596067"/>
    </source>
</evidence>
<comment type="caution">
    <text evidence="2">The sequence shown here is derived from an EMBL/GenBank/DDBJ whole genome shotgun (WGS) entry which is preliminary data.</text>
</comment>